<organism evidence="2 3">
    <name type="scientific">Actinophytocola algeriensis</name>
    <dbReference type="NCBI Taxonomy" id="1768010"/>
    <lineage>
        <taxon>Bacteria</taxon>
        <taxon>Bacillati</taxon>
        <taxon>Actinomycetota</taxon>
        <taxon>Actinomycetes</taxon>
        <taxon>Pseudonocardiales</taxon>
        <taxon>Pseudonocardiaceae</taxon>
    </lineage>
</organism>
<accession>A0A7W7VCR8</accession>
<reference evidence="2 3" key="1">
    <citation type="submission" date="2020-08" db="EMBL/GenBank/DDBJ databases">
        <title>Genomic Encyclopedia of Type Strains, Phase III (KMG-III): the genomes of soil and plant-associated and newly described type strains.</title>
        <authorList>
            <person name="Whitman W."/>
        </authorList>
    </citation>
    <scope>NUCLEOTIDE SEQUENCE [LARGE SCALE GENOMIC DNA]</scope>
    <source>
        <strain evidence="2 3">CECT 8960</strain>
    </source>
</reference>
<gene>
    <name evidence="2" type="ORF">FHR82_001584</name>
</gene>
<sequence length="50" mass="5671">MPNPELDEVARKIKEAKELAREVKQPETERDEMVPPEPAHKDNEGGFTPS</sequence>
<comment type="caution">
    <text evidence="2">The sequence shown here is derived from an EMBL/GenBank/DDBJ whole genome shotgun (WGS) entry which is preliminary data.</text>
</comment>
<dbReference type="EMBL" id="JACHJQ010000002">
    <property type="protein sequence ID" value="MBB4905367.1"/>
    <property type="molecule type" value="Genomic_DNA"/>
</dbReference>
<dbReference type="RefSeq" id="WP_184809615.1">
    <property type="nucleotide sequence ID" value="NZ_JACHJQ010000002.1"/>
</dbReference>
<proteinExistence type="predicted"/>
<evidence type="ECO:0000256" key="1">
    <source>
        <dbReference type="SAM" id="MobiDB-lite"/>
    </source>
</evidence>
<evidence type="ECO:0000313" key="3">
    <source>
        <dbReference type="Proteomes" id="UP000520767"/>
    </source>
</evidence>
<keyword evidence="3" id="KW-1185">Reference proteome</keyword>
<evidence type="ECO:0000313" key="2">
    <source>
        <dbReference type="EMBL" id="MBB4905367.1"/>
    </source>
</evidence>
<name>A0A7W7VCR8_9PSEU</name>
<protein>
    <submittedName>
        <fullName evidence="2">Uncharacterized protein</fullName>
    </submittedName>
</protein>
<feature type="region of interest" description="Disordered" evidence="1">
    <location>
        <begin position="17"/>
        <end position="50"/>
    </location>
</feature>
<feature type="compositionally biased region" description="Basic and acidic residues" evidence="1">
    <location>
        <begin position="17"/>
        <end position="44"/>
    </location>
</feature>
<dbReference type="AlphaFoldDB" id="A0A7W7VCR8"/>
<dbReference type="Proteomes" id="UP000520767">
    <property type="component" value="Unassembled WGS sequence"/>
</dbReference>